<organism evidence="3">
    <name type="scientific">Clostridium cellulovorans</name>
    <dbReference type="NCBI Taxonomy" id="1493"/>
    <lineage>
        <taxon>Bacteria</taxon>
        <taxon>Bacillati</taxon>
        <taxon>Bacillota</taxon>
        <taxon>Clostridia</taxon>
        <taxon>Eubacteriales</taxon>
        <taxon>Clostridiaceae</taxon>
        <taxon>Clostridium</taxon>
    </lineage>
</organism>
<dbReference type="PANTHER" id="PTHR48050:SF13">
    <property type="entry name" value="STEROL 3-BETA-GLUCOSYLTRANSFERASE UGT80A2"/>
    <property type="match status" value="1"/>
</dbReference>
<dbReference type="InterPro" id="IPR002213">
    <property type="entry name" value="UDP_glucos_trans"/>
</dbReference>
<feature type="domain" description="Glycosyltransferase family 28 N-terminal" evidence="1">
    <location>
        <begin position="6"/>
        <end position="70"/>
    </location>
</feature>
<dbReference type="GO" id="GO:0008194">
    <property type="term" value="F:UDP-glycosyltransferase activity"/>
    <property type="evidence" value="ECO:0007669"/>
    <property type="project" value="InterPro"/>
</dbReference>
<dbReference type="PANTHER" id="PTHR48050">
    <property type="entry name" value="STEROL 3-BETA-GLUCOSYLTRANSFERASE"/>
    <property type="match status" value="1"/>
</dbReference>
<name>A0A173N021_CLOCL</name>
<reference evidence="3" key="1">
    <citation type="submission" date="2009-04" db="EMBL/GenBank/DDBJ databases">
        <title>Clostridium cellulovorans cellulosomal and noncellulosomal genes.</title>
        <authorList>
            <person name="Tamaru Y."/>
        </authorList>
    </citation>
    <scope>NUCLEOTIDE SEQUENCE</scope>
</reference>
<dbReference type="EMBL" id="AB499282">
    <property type="protein sequence ID" value="BAV13181.1"/>
    <property type="molecule type" value="Genomic_DNA"/>
</dbReference>
<protein>
    <submittedName>
        <fullName evidence="3">Glycosyl transferase related to UDP-glucuronosyltransferase</fullName>
    </submittedName>
</protein>
<dbReference type="InterPro" id="IPR010610">
    <property type="entry name" value="EryCIII-like_C"/>
</dbReference>
<dbReference type="GO" id="GO:0033072">
    <property type="term" value="P:vancomycin biosynthetic process"/>
    <property type="evidence" value="ECO:0007669"/>
    <property type="project" value="UniProtKB-ARBA"/>
</dbReference>
<gene>
    <name evidence="3" type="primary">GlyGT1G</name>
</gene>
<dbReference type="InterPro" id="IPR050426">
    <property type="entry name" value="Glycosyltransferase_28"/>
</dbReference>
<dbReference type="GO" id="GO:0005975">
    <property type="term" value="P:carbohydrate metabolic process"/>
    <property type="evidence" value="ECO:0007669"/>
    <property type="project" value="InterPro"/>
</dbReference>
<evidence type="ECO:0000259" key="1">
    <source>
        <dbReference type="Pfam" id="PF03033"/>
    </source>
</evidence>
<dbReference type="CDD" id="cd03784">
    <property type="entry name" value="GT1_Gtf-like"/>
    <property type="match status" value="1"/>
</dbReference>
<sequence length="448" mass="51915">MANVIITTHWSDGDVIPFINIGKHLKKNGHEVTIFTHCVYEEKAKEVGINFIAWDTWDEYRELMDSAIKYTDTIAAKQEIQLFQDRYESIDVRMKEYELLKPYCIKEDTILIAKNRSSIAALMLAEKMNLPLIWVYMNPYEYESIINYNNINSEKLCEEANKLREKVGLEPIESWLAWQYSPKIQIGLWPEWYKSDIVNIPKKIRLVGFPLESIDKSNSFIPNDLIEILIEQPSPIVISGGTSKKIRSEFYNISIEAAAKFNRKVIVATKYKELLPNKIPENVLIFDYIPLYDVLSFSSLIIHHGGIGTTSNALSVGTPQLILADYIDRPLNGAIVKQIGLGEYLPPLRWNYRNITDSIEKLLNLEYKEKCFRFSESHREEKALEIIECIVNDAKENDEYLIDYETIKGCIIEKTFNSTINKEKVEDTNGTILSKDIKKHLLERMKKR</sequence>
<proteinExistence type="predicted"/>
<evidence type="ECO:0000313" key="3">
    <source>
        <dbReference type="EMBL" id="BAV13181.1"/>
    </source>
</evidence>
<dbReference type="SUPFAM" id="SSF53756">
    <property type="entry name" value="UDP-Glycosyltransferase/glycogen phosphorylase"/>
    <property type="match status" value="1"/>
</dbReference>
<dbReference type="OMA" id="EVTIFTH"/>
<dbReference type="GO" id="GO:0016758">
    <property type="term" value="F:hexosyltransferase activity"/>
    <property type="evidence" value="ECO:0007669"/>
    <property type="project" value="InterPro"/>
</dbReference>
<dbReference type="Pfam" id="PF06722">
    <property type="entry name" value="EryCIII-like_C"/>
    <property type="match status" value="1"/>
</dbReference>
<evidence type="ECO:0000259" key="2">
    <source>
        <dbReference type="Pfam" id="PF06722"/>
    </source>
</evidence>
<dbReference type="Pfam" id="PF03033">
    <property type="entry name" value="Glyco_transf_28"/>
    <property type="match status" value="1"/>
</dbReference>
<dbReference type="Gene3D" id="3.40.50.2000">
    <property type="entry name" value="Glycogen Phosphorylase B"/>
    <property type="match status" value="2"/>
</dbReference>
<dbReference type="AlphaFoldDB" id="A0A173N021"/>
<accession>A0A173N021</accession>
<keyword evidence="3" id="KW-0808">Transferase</keyword>
<feature type="domain" description="Erythromycin biosynthesis protein CIII-like C-terminal" evidence="2">
    <location>
        <begin position="255"/>
        <end position="373"/>
    </location>
</feature>
<dbReference type="InterPro" id="IPR004276">
    <property type="entry name" value="GlycoTrans_28_N"/>
</dbReference>